<evidence type="ECO:0000313" key="3">
    <source>
        <dbReference type="EMBL" id="ASJ16453.1"/>
    </source>
</evidence>
<proteinExistence type="predicted"/>
<organism evidence="4 5">
    <name type="scientific">Thermococcus chitonophagus</name>
    <dbReference type="NCBI Taxonomy" id="54262"/>
    <lineage>
        <taxon>Archaea</taxon>
        <taxon>Methanobacteriati</taxon>
        <taxon>Methanobacteriota</taxon>
        <taxon>Thermococci</taxon>
        <taxon>Thermococcales</taxon>
        <taxon>Thermococcaceae</taxon>
        <taxon>Thermococcus</taxon>
    </lineage>
</organism>
<evidence type="ECO:0008006" key="7">
    <source>
        <dbReference type="Google" id="ProtNLM"/>
    </source>
</evidence>
<dbReference type="InterPro" id="IPR024071">
    <property type="entry name" value="S-Me-THD_C_sf"/>
</dbReference>
<gene>
    <name evidence="3" type="ORF">A3L04_04870</name>
    <name evidence="4" type="ORF">CHITON_1773</name>
</gene>
<reference evidence="4" key="1">
    <citation type="submission" date="2016-01" db="EMBL/GenBank/DDBJ databases">
        <authorList>
            <person name="Oliw E.H."/>
        </authorList>
    </citation>
    <scope>NUCLEOTIDE SEQUENCE</scope>
    <source>
        <strain evidence="4">1</strain>
    </source>
</reference>
<evidence type="ECO:0000313" key="6">
    <source>
        <dbReference type="Proteomes" id="UP000250189"/>
    </source>
</evidence>
<sequence>MRIKINEEMAEFAVIGGAFFGGGGGGNIELGLRHAKLALELGDVVLVDIDDLPQDSTIVTVSLVGAPSSKEAFVTPSHMIKAFECMKDEIGEIAGVITSENGGYSTINGWIQAAVFEIPVVDAPADGRAHPTGVMGSLGLHNLPGYVSTQVGVGGNREKGKYVEVVAKGSVLSTSRIIREAAVEAGGLIAVVRNPVSVKYVKENAALGAIKKAIDVGKIILRYKEDPGKMAEELCSKLGGKVVGEGRVVKYWLESRGGFDIGRIIIADENRREVELVFWNEFMKLQSNGIELAKFPDLIVLLDKQTGLPLTSAEVKVGDQVIVLIVPKEKIPLGSGVLDPQALSVIESVINGGDGYAKAGD</sequence>
<dbReference type="Pfam" id="PF06032">
    <property type="entry name" value="S-Me-THD_N"/>
    <property type="match status" value="1"/>
</dbReference>
<dbReference type="Proteomes" id="UP000093069">
    <property type="component" value="Chromosome I"/>
</dbReference>
<accession>A0A160VU47</accession>
<dbReference type="Proteomes" id="UP000250189">
    <property type="component" value="Chromosome"/>
</dbReference>
<evidence type="ECO:0000259" key="2">
    <source>
        <dbReference type="Pfam" id="PF20906"/>
    </source>
</evidence>
<evidence type="ECO:0000259" key="1">
    <source>
        <dbReference type="Pfam" id="PF06032"/>
    </source>
</evidence>
<dbReference type="AlphaFoldDB" id="A0A160VU47"/>
<name>A0A160VU47_9EURY</name>
<dbReference type="InterPro" id="IPR010318">
    <property type="entry name" value="S-Me-THD_N"/>
</dbReference>
<dbReference type="OrthoDB" id="103597at2157"/>
<dbReference type="GeneID" id="33321884"/>
<dbReference type="SUPFAM" id="SSF160991">
    <property type="entry name" value="CV3147-like"/>
    <property type="match status" value="1"/>
</dbReference>
<reference evidence="3 6" key="3">
    <citation type="submission" date="2016-04" db="EMBL/GenBank/DDBJ databases">
        <title>Complete genome sequence of Thermococcus chitonophagus type strain GC74.</title>
        <authorList>
            <person name="Oger P.M."/>
        </authorList>
    </citation>
    <scope>NUCLEOTIDE SEQUENCE [LARGE SCALE GENOMIC DNA]</scope>
    <source>
        <strain evidence="3 6">GC74</strain>
    </source>
</reference>
<dbReference type="RefSeq" id="WP_068578673.1">
    <property type="nucleotide sequence ID" value="NZ_CP015193.1"/>
</dbReference>
<feature type="domain" description="S-Me-THD-like C-terminal" evidence="2">
    <location>
        <begin position="174"/>
        <end position="329"/>
    </location>
</feature>
<dbReference type="EMBL" id="LN999010">
    <property type="protein sequence ID" value="CUX78552.1"/>
    <property type="molecule type" value="Genomic_DNA"/>
</dbReference>
<feature type="domain" description="S-Me-THD N-terminal" evidence="1">
    <location>
        <begin position="11"/>
        <end position="146"/>
    </location>
</feature>
<dbReference type="EMBL" id="CP015193">
    <property type="protein sequence ID" value="ASJ16453.1"/>
    <property type="molecule type" value="Genomic_DNA"/>
</dbReference>
<keyword evidence="6" id="KW-1185">Reference proteome</keyword>
<dbReference type="STRING" id="54262.CHITON_1773"/>
<dbReference type="Gene3D" id="3.40.1610.10">
    <property type="entry name" value="CV3147-like domain"/>
    <property type="match status" value="1"/>
</dbReference>
<reference evidence="5" key="2">
    <citation type="submission" date="2016-01" db="EMBL/GenBank/DDBJ databases">
        <authorList>
            <person name="Vorgias C.E."/>
        </authorList>
    </citation>
    <scope>NUCLEOTIDE SEQUENCE [LARGE SCALE GENOMIC DNA]</scope>
</reference>
<dbReference type="InterPro" id="IPR027479">
    <property type="entry name" value="S-Me-THD_N_sf"/>
</dbReference>
<dbReference type="Pfam" id="PF20906">
    <property type="entry name" value="S-Me-THD_C"/>
    <property type="match status" value="1"/>
</dbReference>
<dbReference type="InterPro" id="IPR048350">
    <property type="entry name" value="S-Me-THD-like_C"/>
</dbReference>
<dbReference type="Gene3D" id="2.40.390.10">
    <property type="entry name" value="CV3147-like"/>
    <property type="match status" value="1"/>
</dbReference>
<protein>
    <recommendedName>
        <fullName evidence="7">DUF917 domain-containing protein</fullName>
    </recommendedName>
</protein>
<dbReference type="KEGG" id="tch:CHITON_1773"/>
<evidence type="ECO:0000313" key="4">
    <source>
        <dbReference type="EMBL" id="CUX78552.1"/>
    </source>
</evidence>
<evidence type="ECO:0000313" key="5">
    <source>
        <dbReference type="Proteomes" id="UP000093069"/>
    </source>
</evidence>